<evidence type="ECO:0000313" key="3">
    <source>
        <dbReference type="Proteomes" id="UP000219338"/>
    </source>
</evidence>
<keyword evidence="1" id="KW-1133">Transmembrane helix</keyword>
<name>A0A284QT09_ARMOS</name>
<keyword evidence="1" id="KW-0812">Transmembrane</keyword>
<dbReference type="EMBL" id="FUEG01000002">
    <property type="protein sequence ID" value="SJK99567.1"/>
    <property type="molecule type" value="Genomic_DNA"/>
</dbReference>
<protein>
    <submittedName>
        <fullName evidence="2">Uncharacterized protein</fullName>
    </submittedName>
</protein>
<accession>A0A284QT09</accession>
<dbReference type="AlphaFoldDB" id="A0A284QT09"/>
<keyword evidence="3" id="KW-1185">Reference proteome</keyword>
<reference evidence="3" key="1">
    <citation type="journal article" date="2017" name="Nat. Ecol. Evol.">
        <title>Genome expansion and lineage-specific genetic innovations in the forest pathogenic fungi Armillaria.</title>
        <authorList>
            <person name="Sipos G."/>
            <person name="Prasanna A.N."/>
            <person name="Walter M.C."/>
            <person name="O'Connor E."/>
            <person name="Balint B."/>
            <person name="Krizsan K."/>
            <person name="Kiss B."/>
            <person name="Hess J."/>
            <person name="Varga T."/>
            <person name="Slot J."/>
            <person name="Riley R."/>
            <person name="Boka B."/>
            <person name="Rigling D."/>
            <person name="Barry K."/>
            <person name="Lee J."/>
            <person name="Mihaltcheva S."/>
            <person name="LaButti K."/>
            <person name="Lipzen A."/>
            <person name="Waldron R."/>
            <person name="Moloney N.M."/>
            <person name="Sperisen C."/>
            <person name="Kredics L."/>
            <person name="Vagvoelgyi C."/>
            <person name="Patrignani A."/>
            <person name="Fitzpatrick D."/>
            <person name="Nagy I."/>
            <person name="Doyle S."/>
            <person name="Anderson J.B."/>
            <person name="Grigoriev I.V."/>
            <person name="Gueldener U."/>
            <person name="Muensterkoetter M."/>
            <person name="Nagy L.G."/>
        </authorList>
    </citation>
    <scope>NUCLEOTIDE SEQUENCE [LARGE SCALE GENOMIC DNA]</scope>
    <source>
        <strain evidence="3">C18/9</strain>
    </source>
</reference>
<dbReference type="Proteomes" id="UP000219338">
    <property type="component" value="Unassembled WGS sequence"/>
</dbReference>
<gene>
    <name evidence="2" type="ORF">ARMOST_02875</name>
</gene>
<feature type="transmembrane region" description="Helical" evidence="1">
    <location>
        <begin position="25"/>
        <end position="44"/>
    </location>
</feature>
<evidence type="ECO:0000256" key="1">
    <source>
        <dbReference type="SAM" id="Phobius"/>
    </source>
</evidence>
<organism evidence="2 3">
    <name type="scientific">Armillaria ostoyae</name>
    <name type="common">Armillaria root rot fungus</name>
    <dbReference type="NCBI Taxonomy" id="47428"/>
    <lineage>
        <taxon>Eukaryota</taxon>
        <taxon>Fungi</taxon>
        <taxon>Dikarya</taxon>
        <taxon>Basidiomycota</taxon>
        <taxon>Agaricomycotina</taxon>
        <taxon>Agaricomycetes</taxon>
        <taxon>Agaricomycetidae</taxon>
        <taxon>Agaricales</taxon>
        <taxon>Marasmiineae</taxon>
        <taxon>Physalacriaceae</taxon>
        <taxon>Armillaria</taxon>
    </lineage>
</organism>
<keyword evidence="1" id="KW-0472">Membrane</keyword>
<proteinExistence type="predicted"/>
<sequence length="98" mass="10960">MIRGLALSKRRGAQEDASDTPRHHFYLPVAFSVIPYLLALMFSSKRITSLLMSKWCRVGNEQGAAMESIFGYVHTRTITGALDKRRFPLASAPALTYV</sequence>
<evidence type="ECO:0000313" key="2">
    <source>
        <dbReference type="EMBL" id="SJK99567.1"/>
    </source>
</evidence>